<evidence type="ECO:0000256" key="1">
    <source>
        <dbReference type="ARBA" id="ARBA00022729"/>
    </source>
</evidence>
<dbReference type="PANTHER" id="PTHR32099:SF92">
    <property type="entry name" value="CYSTEINE-RICH RECEPTOR-LIKE PROTEIN KINASE 11"/>
    <property type="match status" value="1"/>
</dbReference>
<feature type="chain" id="PRO_5046343072" description="Gnk2-homologous domain-containing protein" evidence="3">
    <location>
        <begin position="23"/>
        <end position="130"/>
    </location>
</feature>
<name>A0ABR2NDI7_9ROSI</name>
<reference evidence="5 6" key="1">
    <citation type="journal article" date="2024" name="G3 (Bethesda)">
        <title>Genome assembly of Hibiscus sabdariffa L. provides insights into metabolisms of medicinal natural products.</title>
        <authorList>
            <person name="Kim T."/>
        </authorList>
    </citation>
    <scope>NUCLEOTIDE SEQUENCE [LARGE SCALE GENOMIC DNA]</scope>
    <source>
        <strain evidence="5">TK-2024</strain>
        <tissue evidence="5">Old leaves</tissue>
    </source>
</reference>
<proteinExistence type="predicted"/>
<dbReference type="Proteomes" id="UP001396334">
    <property type="component" value="Unassembled WGS sequence"/>
</dbReference>
<dbReference type="InterPro" id="IPR038408">
    <property type="entry name" value="GNK2_sf"/>
</dbReference>
<dbReference type="EMBL" id="JBBPBN010000172">
    <property type="protein sequence ID" value="KAK8974118.1"/>
    <property type="molecule type" value="Genomic_DNA"/>
</dbReference>
<feature type="signal peptide" evidence="3">
    <location>
        <begin position="1"/>
        <end position="22"/>
    </location>
</feature>
<gene>
    <name evidence="5" type="ORF">V6N11_064606</name>
</gene>
<dbReference type="InterPro" id="IPR002902">
    <property type="entry name" value="GNK2"/>
</dbReference>
<evidence type="ECO:0000259" key="4">
    <source>
        <dbReference type="PROSITE" id="PS51473"/>
    </source>
</evidence>
<dbReference type="PANTHER" id="PTHR32099">
    <property type="entry name" value="CYSTEINE-RICH REPEAT SECRETORY PROTEIN"/>
    <property type="match status" value="1"/>
</dbReference>
<evidence type="ECO:0000256" key="3">
    <source>
        <dbReference type="SAM" id="SignalP"/>
    </source>
</evidence>
<evidence type="ECO:0000313" key="5">
    <source>
        <dbReference type="EMBL" id="KAK8974118.1"/>
    </source>
</evidence>
<keyword evidence="6" id="KW-1185">Reference proteome</keyword>
<evidence type="ECO:0000256" key="2">
    <source>
        <dbReference type="ARBA" id="ARBA00022737"/>
    </source>
</evidence>
<accession>A0ABR2NDI7</accession>
<comment type="caution">
    <text evidence="5">The sequence shown here is derived from an EMBL/GenBank/DDBJ whole genome shotgun (WGS) entry which is preliminary data.</text>
</comment>
<keyword evidence="1 3" id="KW-0732">Signal</keyword>
<dbReference type="Gene3D" id="3.30.430.20">
    <property type="entry name" value="Gnk2 domain, C-X8-C-X2-C motif"/>
    <property type="match status" value="1"/>
</dbReference>
<sequence>MWVKALSSILSFLLMGISLVDANLRCYDTGNFTRNRTYGQNRDLLLASLLPNVSAKGGFYTDSVGQNSSKVYGLGMCRGDSTPDACYRCLNASIHDLVASCPNQKEALSRGGDPHVLHATQIAPFSESSS</sequence>
<organism evidence="5 6">
    <name type="scientific">Hibiscus sabdariffa</name>
    <name type="common">roselle</name>
    <dbReference type="NCBI Taxonomy" id="183260"/>
    <lineage>
        <taxon>Eukaryota</taxon>
        <taxon>Viridiplantae</taxon>
        <taxon>Streptophyta</taxon>
        <taxon>Embryophyta</taxon>
        <taxon>Tracheophyta</taxon>
        <taxon>Spermatophyta</taxon>
        <taxon>Magnoliopsida</taxon>
        <taxon>eudicotyledons</taxon>
        <taxon>Gunneridae</taxon>
        <taxon>Pentapetalae</taxon>
        <taxon>rosids</taxon>
        <taxon>malvids</taxon>
        <taxon>Malvales</taxon>
        <taxon>Malvaceae</taxon>
        <taxon>Malvoideae</taxon>
        <taxon>Hibiscus</taxon>
    </lineage>
</organism>
<keyword evidence="2" id="KW-0677">Repeat</keyword>
<evidence type="ECO:0000313" key="6">
    <source>
        <dbReference type="Proteomes" id="UP001396334"/>
    </source>
</evidence>
<dbReference type="PROSITE" id="PS51473">
    <property type="entry name" value="GNK2"/>
    <property type="match status" value="1"/>
</dbReference>
<dbReference type="Pfam" id="PF01657">
    <property type="entry name" value="Stress-antifung"/>
    <property type="match status" value="1"/>
</dbReference>
<feature type="domain" description="Gnk2-homologous" evidence="4">
    <location>
        <begin position="20"/>
        <end position="125"/>
    </location>
</feature>
<protein>
    <recommendedName>
        <fullName evidence="4">Gnk2-homologous domain-containing protein</fullName>
    </recommendedName>
</protein>
<dbReference type="CDD" id="cd23509">
    <property type="entry name" value="Gnk2-like"/>
    <property type="match status" value="1"/>
</dbReference>